<evidence type="ECO:0000256" key="2">
    <source>
        <dbReference type="ARBA" id="ARBA00023180"/>
    </source>
</evidence>
<dbReference type="Gene3D" id="3.40.30.10">
    <property type="entry name" value="Glutaredoxin"/>
    <property type="match status" value="1"/>
</dbReference>
<dbReference type="Pfam" id="PF03227">
    <property type="entry name" value="GILT"/>
    <property type="match status" value="1"/>
</dbReference>
<sequence>MGSSPLLSFLVLTSLVFLFVTPSSEYDVAQEPAPPVASRKISRNSEKVTMSLYYESLCPYCSSFIVGPLAQVLETDLMTILNLRLVPWGNAILDSNNTIECQHGEDECYLNIIHACAINLWPDLKKHFDFIKCIEKQYKAPDRNGAEESWEVCSRKLRLPTQSIKKCYDSGQGKELVLQNGKETDHLRPPHKYVPWVVVDDTPLLDDYESFIHYVCMAYKGKSLPKTCSSHPNTSINKDTSLQSVCHASEERSGDSSGKHQMKMEPLA</sequence>
<dbReference type="InterPro" id="IPR004911">
    <property type="entry name" value="Interferon-induced_GILT"/>
</dbReference>
<dbReference type="RefSeq" id="XP_011046831.1">
    <property type="nucleotide sequence ID" value="XM_011048529.1"/>
</dbReference>
<name>A0AAJ6VG55_POPEU</name>
<feature type="compositionally biased region" description="Polar residues" evidence="3">
    <location>
        <begin position="228"/>
        <end position="246"/>
    </location>
</feature>
<comment type="similarity">
    <text evidence="1">Belongs to the GILT family.</text>
</comment>
<gene>
    <name evidence="6" type="primary">LOC105141346</name>
</gene>
<reference evidence="6" key="1">
    <citation type="submission" date="2025-08" db="UniProtKB">
        <authorList>
            <consortium name="RefSeq"/>
        </authorList>
    </citation>
    <scope>IDENTIFICATION</scope>
</reference>
<keyword evidence="4" id="KW-0732">Signal</keyword>
<feature type="chain" id="PRO_5042545741" evidence="4">
    <location>
        <begin position="26"/>
        <end position="268"/>
    </location>
</feature>
<dbReference type="AlphaFoldDB" id="A0AAJ6VG55"/>
<dbReference type="PANTHER" id="PTHR13234">
    <property type="entry name" value="GAMMA-INTERFERON INDUCIBLE LYSOSOMAL THIOL REDUCTASE GILT"/>
    <property type="match status" value="1"/>
</dbReference>
<feature type="compositionally biased region" description="Basic and acidic residues" evidence="3">
    <location>
        <begin position="248"/>
        <end position="258"/>
    </location>
</feature>
<evidence type="ECO:0000313" key="5">
    <source>
        <dbReference type="Proteomes" id="UP000694918"/>
    </source>
</evidence>
<evidence type="ECO:0000256" key="3">
    <source>
        <dbReference type="SAM" id="MobiDB-lite"/>
    </source>
</evidence>
<proteinExistence type="inferred from homology"/>
<feature type="region of interest" description="Disordered" evidence="3">
    <location>
        <begin position="228"/>
        <end position="268"/>
    </location>
</feature>
<evidence type="ECO:0000256" key="1">
    <source>
        <dbReference type="ARBA" id="ARBA00005679"/>
    </source>
</evidence>
<keyword evidence="2" id="KW-0325">Glycoprotein</keyword>
<dbReference type="GeneID" id="105141346"/>
<keyword evidence="5" id="KW-1185">Reference proteome</keyword>
<dbReference type="InterPro" id="IPR036249">
    <property type="entry name" value="Thioredoxin-like_sf"/>
</dbReference>
<protein>
    <submittedName>
        <fullName evidence="6">Gamma-interferon-inducible lysosomal thiol reductase-like</fullName>
    </submittedName>
</protein>
<dbReference type="SUPFAM" id="SSF52833">
    <property type="entry name" value="Thioredoxin-like"/>
    <property type="match status" value="1"/>
</dbReference>
<accession>A0AAJ6VG55</accession>
<dbReference type="GO" id="GO:0016671">
    <property type="term" value="F:oxidoreductase activity, acting on a sulfur group of donors, disulfide as acceptor"/>
    <property type="evidence" value="ECO:0007669"/>
    <property type="project" value="InterPro"/>
</dbReference>
<organism evidence="5 6">
    <name type="scientific">Populus euphratica</name>
    <name type="common">Euphrates poplar</name>
    <dbReference type="NCBI Taxonomy" id="75702"/>
    <lineage>
        <taxon>Eukaryota</taxon>
        <taxon>Viridiplantae</taxon>
        <taxon>Streptophyta</taxon>
        <taxon>Embryophyta</taxon>
        <taxon>Tracheophyta</taxon>
        <taxon>Spermatophyta</taxon>
        <taxon>Magnoliopsida</taxon>
        <taxon>eudicotyledons</taxon>
        <taxon>Gunneridae</taxon>
        <taxon>Pentapetalae</taxon>
        <taxon>rosids</taxon>
        <taxon>fabids</taxon>
        <taxon>Malpighiales</taxon>
        <taxon>Salicaceae</taxon>
        <taxon>Saliceae</taxon>
        <taxon>Populus</taxon>
    </lineage>
</organism>
<evidence type="ECO:0000313" key="6">
    <source>
        <dbReference type="RefSeq" id="XP_011046831.1"/>
    </source>
</evidence>
<dbReference type="Proteomes" id="UP000694918">
    <property type="component" value="Unplaced"/>
</dbReference>
<evidence type="ECO:0000256" key="4">
    <source>
        <dbReference type="SAM" id="SignalP"/>
    </source>
</evidence>
<dbReference type="KEGG" id="peu:105141346"/>
<dbReference type="PANTHER" id="PTHR13234:SF64">
    <property type="entry name" value="SAPOSIN A-TYPE DOMAIN-CONTAINING PROTEIN"/>
    <property type="match status" value="1"/>
</dbReference>
<feature type="signal peptide" evidence="4">
    <location>
        <begin position="1"/>
        <end position="25"/>
    </location>
</feature>